<evidence type="ECO:0000313" key="1">
    <source>
        <dbReference type="EMBL" id="MBO1264471.1"/>
    </source>
</evidence>
<reference evidence="1" key="1">
    <citation type="submission" date="2021-03" db="EMBL/GenBank/DDBJ databases">
        <title>Proteiniclasticum marinus sp. nov., isolated from tidal flat sediment.</title>
        <authorList>
            <person name="Namirimu T."/>
            <person name="Yang J.-A."/>
            <person name="Yang S.-H."/>
            <person name="Kim Y.-J."/>
            <person name="Kwon K.K."/>
        </authorList>
    </citation>
    <scope>NUCLEOTIDE SEQUENCE</scope>
    <source>
        <strain evidence="1">SCR006</strain>
    </source>
</reference>
<evidence type="ECO:0000313" key="2">
    <source>
        <dbReference type="Proteomes" id="UP000664218"/>
    </source>
</evidence>
<dbReference type="NCBIfam" id="NF040744">
    <property type="entry name" value="ornith_Or-4"/>
    <property type="match status" value="1"/>
</dbReference>
<dbReference type="AlphaFoldDB" id="A0A939H7B7"/>
<dbReference type="Proteomes" id="UP000664218">
    <property type="component" value="Unassembled WGS sequence"/>
</dbReference>
<dbReference type="EMBL" id="JAFNJU010000003">
    <property type="protein sequence ID" value="MBO1264471.1"/>
    <property type="molecule type" value="Genomic_DNA"/>
</dbReference>
<dbReference type="NCBIfam" id="TIGR01319">
    <property type="entry name" value="glmL_fam"/>
    <property type="match status" value="1"/>
</dbReference>
<dbReference type="InterPro" id="IPR006230">
    <property type="entry name" value="MutL"/>
</dbReference>
<protein>
    <submittedName>
        <fullName evidence="1">Glutamate mutase L</fullName>
    </submittedName>
</protein>
<gene>
    <name evidence="1" type="ORF">J3A84_05375</name>
</gene>
<dbReference type="Pfam" id="PF13941">
    <property type="entry name" value="MutL"/>
    <property type="match status" value="1"/>
</dbReference>
<sequence>MKIDVLVAEIGSTTTVVNAFHNLKSENPVFLGQGQGVTSVEKGDVTIGLHEAMEDLRRKLDASEITYDRFLATSSAAGGLRMTVHGLVHDMTVKASREAALGAGAIIRLVTSGRLKKSDLRRIMDIRPNIIMIAGGLDHGERDTALYNAEKILELGLSVPVIYAGNTDNRDDIEEIFADYPGRLYVTDNVYPQVDVLQVEPARRIIQEVFEENIVHAKGMEKVHELVNGRILPTPGAVMESAKVLKEVLGDLMIIDVGGATTDVHSVTRGSEEIARILLSPEPEAKRTVEGDLGVYVNRKNLIERIGEEKICQELKISGIDLEKLKPIPETPLEKEIIRRLTREAVFASVERHAGTVRNLYGESSGRKSVAEGKDLTEVKYIIGTGGALTRLENMEEILSDIHLQGRGQKLYPKKEAEVLLDTDYLLASLGVLSLQNKEAALKLMLKSLKIEDKGSEPDVSVH</sequence>
<keyword evidence="2" id="KW-1185">Reference proteome</keyword>
<organism evidence="1 2">
    <name type="scientific">Proteiniclasticum aestuarii</name>
    <dbReference type="NCBI Taxonomy" id="2817862"/>
    <lineage>
        <taxon>Bacteria</taxon>
        <taxon>Bacillati</taxon>
        <taxon>Bacillota</taxon>
        <taxon>Clostridia</taxon>
        <taxon>Eubacteriales</taxon>
        <taxon>Clostridiaceae</taxon>
        <taxon>Proteiniclasticum</taxon>
    </lineage>
</organism>
<name>A0A939H7B7_9CLOT</name>
<dbReference type="PIRSF" id="PIRSF004729">
    <property type="entry name" value="MutL"/>
    <property type="match status" value="1"/>
</dbReference>
<comment type="caution">
    <text evidence="1">The sequence shown here is derived from an EMBL/GenBank/DDBJ whole genome shotgun (WGS) entry which is preliminary data.</text>
</comment>
<accession>A0A939H7B7</accession>
<proteinExistence type="predicted"/>
<dbReference type="RefSeq" id="WP_207598982.1">
    <property type="nucleotide sequence ID" value="NZ_JAFNJU010000003.1"/>
</dbReference>